<comment type="caution">
    <text evidence="1">The sequence shown here is derived from an EMBL/GenBank/DDBJ whole genome shotgun (WGS) entry which is preliminary data.</text>
</comment>
<dbReference type="AlphaFoldDB" id="A0A7W3W5S6"/>
<proteinExistence type="predicted"/>
<dbReference type="Gene3D" id="3.40.50.1110">
    <property type="entry name" value="SGNH hydrolase"/>
    <property type="match status" value="1"/>
</dbReference>
<protein>
    <submittedName>
        <fullName evidence="1">Uncharacterized protein</fullName>
    </submittedName>
</protein>
<sequence>MASAGRGLRRDHGVAASLAGAVVIVAGYASGIGLKTTAAGDALLANPVSTASADQQRRDAFRQRIVDYNAQLAEVCAEFAQCPYDEGAGFAARFDPSDMSTVDCFRPSAKGQALIADVAWKAVGS</sequence>
<evidence type="ECO:0000313" key="2">
    <source>
        <dbReference type="Proteomes" id="UP000526734"/>
    </source>
</evidence>
<dbReference type="SUPFAM" id="SSF52266">
    <property type="entry name" value="SGNH hydrolase"/>
    <property type="match status" value="1"/>
</dbReference>
<keyword evidence="2" id="KW-1185">Reference proteome</keyword>
<gene>
    <name evidence="1" type="ORF">H4281_40025</name>
</gene>
<reference evidence="1 2" key="1">
    <citation type="submission" date="2020-08" db="EMBL/GenBank/DDBJ databases">
        <title>Amycolatopsis sp. nov. DR6-1 isolated from Dendrobium heterocarpum.</title>
        <authorList>
            <person name="Tedsree N."/>
            <person name="Kuncharoen N."/>
            <person name="Likhitwitayawuid K."/>
            <person name="Tanasupawat S."/>
        </authorList>
    </citation>
    <scope>NUCLEOTIDE SEQUENCE [LARGE SCALE GENOMIC DNA]</scope>
    <source>
        <strain evidence="1 2">DR6-1</strain>
    </source>
</reference>
<dbReference type="Proteomes" id="UP000526734">
    <property type="component" value="Unassembled WGS sequence"/>
</dbReference>
<dbReference type="InterPro" id="IPR036514">
    <property type="entry name" value="SGNH_hydro_sf"/>
</dbReference>
<accession>A0A7W3W5S6</accession>
<name>A0A7W3W5S6_9PSEU</name>
<organism evidence="1 2">
    <name type="scientific">Amycolatopsis dendrobii</name>
    <dbReference type="NCBI Taxonomy" id="2760662"/>
    <lineage>
        <taxon>Bacteria</taxon>
        <taxon>Bacillati</taxon>
        <taxon>Actinomycetota</taxon>
        <taxon>Actinomycetes</taxon>
        <taxon>Pseudonocardiales</taxon>
        <taxon>Pseudonocardiaceae</taxon>
        <taxon>Amycolatopsis</taxon>
    </lineage>
</organism>
<evidence type="ECO:0000313" key="1">
    <source>
        <dbReference type="EMBL" id="MBB1159368.1"/>
    </source>
</evidence>
<dbReference type="RefSeq" id="WP_182896055.1">
    <property type="nucleotide sequence ID" value="NZ_JACGZW010000019.1"/>
</dbReference>
<dbReference type="EMBL" id="JACGZW010000019">
    <property type="protein sequence ID" value="MBB1159368.1"/>
    <property type="molecule type" value="Genomic_DNA"/>
</dbReference>